<sequence>MLRSAPSRTDLPLGSGGDSPSRVSGTPPNAGPALPRAAPSLRRRSSSDYSLPTYQTAHGIRMVKLHDKLRRHDPIFHGRTDRSKIIDDSTNNTFSLVDVIMNTDLRSALCAFAGQEFAEENIIFVETVLNFKQNRNSASISGIVHDYILPDSPMSLNLPHKTRIQTLAASQKYLIQAGARGSRLSAASHPSESAGSSHSSLALPATGSDSGPGSGSACSASGCPGAGAGAGAAEDAPTSGPVERLASPAGRLSKLSPGRLFRGGSSAEPPAADPGPTAAPGSPLGPATSMSSLASVSSAGSASTGRPATPTSARASSIKNFFLGGNRPRSTSVSSSRSTECEDLAALSHADMALSAAESAGAFVPDGWTGSGTQWFDAANGPSPVPGAAPHRLSPLPVGYSASVADLGGGGGGGGGSSSSSASPHHPQQGHYHHHHHHQHGQPIEQSHSCPGLLTLPARPSPGLAPMNACPAAGPGSCHSRTGAWFGGSAGEYFTPEGGWSPGAPASPTSLPGDCYPVSSCSGHLYDTASLSSTSRSPGGSPTPPPGGALDRAAAVAAAAAAAAADGITDRWTQSLTSLIGGQDLLLDGPGPGSASAGSLTTSTDLQLAGAGHHPREDSSDREEELRVFDAALDEVLRLIEVSIYPRFLKMYLDSPYHISPTLPEGVRRVVVVGGGMVGAYAAMVLDQMPRFHVTLIDNKNYFEFTPGIAQAWGDPATAERFRFPHSRYIHRGRVVQGYCCEVQRGAVRVNNADVPYDYLILGCGSLHNTPIKSDNSTIAFRLKKLASEGRDITEAGSLVIIGGGAVGVQLACDFAERFPDKRITLVSSSHCLLKRLPRKAHQIASRNLERLGVSVLLGQRVVGVDVDGTVLQTADGLLLPCDKYIVAVGMVPQTQFLRRSMPEILDDAGFIRVQATLQVEGHQQIFSGGDACNLTCEKLALTAASHGVTIARNICRLEKHKPPVRLGERGAAASPDRPISQIVSLGQNNAVIALRGASAAEGRKYLRAKRDRESSILSMLVDQSLAKSSLGRVPRVLSRDD</sequence>
<dbReference type="PRINTS" id="PR00368">
    <property type="entry name" value="FADPNR"/>
</dbReference>
<feature type="domain" description="RGS" evidence="6">
    <location>
        <begin position="95"/>
        <end position="656"/>
    </location>
</feature>
<dbReference type="Gene3D" id="1.10.167.10">
    <property type="entry name" value="Regulator of G-protein Signalling 4, domain 2"/>
    <property type="match status" value="1"/>
</dbReference>
<dbReference type="SUPFAM" id="SSF48097">
    <property type="entry name" value="Regulator of G-protein signaling, RGS"/>
    <property type="match status" value="1"/>
</dbReference>
<proteinExistence type="inferred from homology"/>
<dbReference type="GO" id="GO:0050660">
    <property type="term" value="F:flavin adenine dinucleotide binding"/>
    <property type="evidence" value="ECO:0007669"/>
    <property type="project" value="TreeGrafter"/>
</dbReference>
<evidence type="ECO:0000256" key="2">
    <source>
        <dbReference type="ARBA" id="ARBA00022630"/>
    </source>
</evidence>
<dbReference type="Proteomes" id="UP000030693">
    <property type="component" value="Unassembled WGS sequence"/>
</dbReference>
<dbReference type="InterPro" id="IPR044926">
    <property type="entry name" value="RGS_subdomain_2"/>
</dbReference>
<keyword evidence="3" id="KW-0274">FAD</keyword>
<feature type="compositionally biased region" description="Low complexity" evidence="5">
    <location>
        <begin position="329"/>
        <end position="338"/>
    </location>
</feature>
<feature type="compositionally biased region" description="Low complexity" evidence="5">
    <location>
        <begin position="267"/>
        <end position="280"/>
    </location>
</feature>
<feature type="compositionally biased region" description="Low complexity" evidence="5">
    <location>
        <begin position="184"/>
        <end position="223"/>
    </location>
</feature>
<feature type="compositionally biased region" description="Low complexity" evidence="5">
    <location>
        <begin position="287"/>
        <end position="303"/>
    </location>
</feature>
<evidence type="ECO:0000256" key="1">
    <source>
        <dbReference type="ARBA" id="ARBA00006442"/>
    </source>
</evidence>
<name>A0A058Z1R0_FONAL</name>
<dbReference type="Pfam" id="PF07992">
    <property type="entry name" value="Pyr_redox_2"/>
    <property type="match status" value="1"/>
</dbReference>
<dbReference type="SMART" id="SM00315">
    <property type="entry name" value="RGS"/>
    <property type="match status" value="1"/>
</dbReference>
<dbReference type="RefSeq" id="XP_009497688.1">
    <property type="nucleotide sequence ID" value="XM_009499413.1"/>
</dbReference>
<reference evidence="7" key="1">
    <citation type="submission" date="2013-04" db="EMBL/GenBank/DDBJ databases">
        <title>The Genome Sequence of Fonticula alba ATCC 38817.</title>
        <authorList>
            <consortium name="The Broad Institute Genomics Platform"/>
            <person name="Russ C."/>
            <person name="Cuomo C."/>
            <person name="Burger G."/>
            <person name="Gray M.W."/>
            <person name="Holland P.W.H."/>
            <person name="King N."/>
            <person name="Lang F.B.F."/>
            <person name="Roger A.J."/>
            <person name="Ruiz-Trillo I."/>
            <person name="Brown M."/>
            <person name="Walker B."/>
            <person name="Young S."/>
            <person name="Zeng Q."/>
            <person name="Gargeya S."/>
            <person name="Fitzgerald M."/>
            <person name="Haas B."/>
            <person name="Abouelleil A."/>
            <person name="Allen A.W."/>
            <person name="Alvarado L."/>
            <person name="Arachchi H.M."/>
            <person name="Berlin A.M."/>
            <person name="Chapman S.B."/>
            <person name="Gainer-Dewar J."/>
            <person name="Goldberg J."/>
            <person name="Griggs A."/>
            <person name="Gujja S."/>
            <person name="Hansen M."/>
            <person name="Howarth C."/>
            <person name="Imamovic A."/>
            <person name="Ireland A."/>
            <person name="Larimer J."/>
            <person name="McCowan C."/>
            <person name="Murphy C."/>
            <person name="Pearson M."/>
            <person name="Poon T.W."/>
            <person name="Priest M."/>
            <person name="Roberts A."/>
            <person name="Saif S."/>
            <person name="Shea T."/>
            <person name="Sisk P."/>
            <person name="Sykes S."/>
            <person name="Wortman J."/>
            <person name="Nusbaum C."/>
            <person name="Birren B."/>
        </authorList>
    </citation>
    <scope>NUCLEOTIDE SEQUENCE [LARGE SCALE GENOMIC DNA]</scope>
    <source>
        <strain evidence="7">ATCC 38817</strain>
    </source>
</reference>
<feature type="region of interest" description="Disordered" evidence="5">
    <location>
        <begin position="404"/>
        <end position="457"/>
    </location>
</feature>
<dbReference type="InterPro" id="IPR016137">
    <property type="entry name" value="RGS"/>
</dbReference>
<dbReference type="SUPFAM" id="SSF51905">
    <property type="entry name" value="FAD/NAD(P)-binding domain"/>
    <property type="match status" value="1"/>
</dbReference>
<feature type="compositionally biased region" description="Polar residues" evidence="5">
    <location>
        <begin position="304"/>
        <end position="313"/>
    </location>
</feature>
<dbReference type="GeneID" id="20530323"/>
<evidence type="ECO:0000259" key="6">
    <source>
        <dbReference type="SMART" id="SM00315"/>
    </source>
</evidence>
<keyword evidence="8" id="KW-1185">Reference proteome</keyword>
<protein>
    <recommendedName>
        <fullName evidence="6">RGS domain-containing protein</fullName>
    </recommendedName>
</protein>
<dbReference type="EMBL" id="KB932212">
    <property type="protein sequence ID" value="KCV67868.1"/>
    <property type="molecule type" value="Genomic_DNA"/>
</dbReference>
<keyword evidence="4" id="KW-0560">Oxidoreductase</keyword>
<dbReference type="Gene3D" id="3.50.50.100">
    <property type="match status" value="1"/>
</dbReference>
<evidence type="ECO:0000256" key="3">
    <source>
        <dbReference type="ARBA" id="ARBA00022827"/>
    </source>
</evidence>
<feature type="region of interest" description="Disordered" evidence="5">
    <location>
        <begin position="529"/>
        <end position="552"/>
    </location>
</feature>
<dbReference type="OrthoDB" id="202203at2759"/>
<evidence type="ECO:0000256" key="5">
    <source>
        <dbReference type="SAM" id="MobiDB-lite"/>
    </source>
</evidence>
<dbReference type="eggNOG" id="KOG2495">
    <property type="taxonomic scope" value="Eukaryota"/>
</dbReference>
<dbReference type="PANTHER" id="PTHR43735">
    <property type="entry name" value="APOPTOSIS-INDUCING FACTOR 1"/>
    <property type="match status" value="1"/>
</dbReference>
<dbReference type="PANTHER" id="PTHR43735:SF3">
    <property type="entry name" value="FERROPTOSIS SUPPRESSOR PROTEIN 1"/>
    <property type="match status" value="1"/>
</dbReference>
<comment type="similarity">
    <text evidence="1">Belongs to the FAD-dependent oxidoreductase family.</text>
</comment>
<evidence type="ECO:0000256" key="4">
    <source>
        <dbReference type="ARBA" id="ARBA00023002"/>
    </source>
</evidence>
<evidence type="ECO:0000313" key="7">
    <source>
        <dbReference type="EMBL" id="KCV67868.1"/>
    </source>
</evidence>
<accession>A0A058Z1R0</accession>
<dbReference type="GO" id="GO:0005737">
    <property type="term" value="C:cytoplasm"/>
    <property type="evidence" value="ECO:0007669"/>
    <property type="project" value="TreeGrafter"/>
</dbReference>
<feature type="compositionally biased region" description="Low complexity" evidence="5">
    <location>
        <begin position="418"/>
        <end position="430"/>
    </location>
</feature>
<organism evidence="7">
    <name type="scientific">Fonticula alba</name>
    <name type="common">Slime mold</name>
    <dbReference type="NCBI Taxonomy" id="691883"/>
    <lineage>
        <taxon>Eukaryota</taxon>
        <taxon>Rotosphaerida</taxon>
        <taxon>Fonticulaceae</taxon>
        <taxon>Fonticula</taxon>
    </lineage>
</organism>
<dbReference type="InterPro" id="IPR036305">
    <property type="entry name" value="RGS_sf"/>
</dbReference>
<feature type="compositionally biased region" description="Gly residues" evidence="5">
    <location>
        <begin position="407"/>
        <end position="417"/>
    </location>
</feature>
<feature type="region of interest" description="Disordered" evidence="5">
    <location>
        <begin position="1"/>
        <end position="49"/>
    </location>
</feature>
<evidence type="ECO:0000313" key="8">
    <source>
        <dbReference type="Proteomes" id="UP000030693"/>
    </source>
</evidence>
<dbReference type="InterPro" id="IPR036188">
    <property type="entry name" value="FAD/NAD-bd_sf"/>
</dbReference>
<feature type="region of interest" description="Disordered" evidence="5">
    <location>
        <begin position="184"/>
        <end position="313"/>
    </location>
</feature>
<feature type="compositionally biased region" description="Basic residues" evidence="5">
    <location>
        <begin position="431"/>
        <end position="440"/>
    </location>
</feature>
<dbReference type="STRING" id="691883.A0A058Z1R0"/>
<dbReference type="GO" id="GO:0004174">
    <property type="term" value="F:electron-transferring-flavoprotein dehydrogenase activity"/>
    <property type="evidence" value="ECO:0007669"/>
    <property type="project" value="TreeGrafter"/>
</dbReference>
<dbReference type="AlphaFoldDB" id="A0A058Z1R0"/>
<keyword evidence="2" id="KW-0285">Flavoprotein</keyword>
<gene>
    <name evidence="7" type="ORF">H696_05598</name>
</gene>
<feature type="region of interest" description="Disordered" evidence="5">
    <location>
        <begin position="319"/>
        <end position="338"/>
    </location>
</feature>
<dbReference type="InterPro" id="IPR023753">
    <property type="entry name" value="FAD/NAD-binding_dom"/>
</dbReference>